<keyword evidence="1" id="KW-0472">Membrane</keyword>
<protein>
    <submittedName>
        <fullName evidence="2">Uncharacterized protein</fullName>
    </submittedName>
</protein>
<evidence type="ECO:0000313" key="2">
    <source>
        <dbReference type="EMBL" id="RCN41523.1"/>
    </source>
</evidence>
<feature type="transmembrane region" description="Helical" evidence="1">
    <location>
        <begin position="16"/>
        <end position="37"/>
    </location>
</feature>
<comment type="caution">
    <text evidence="2">The sequence shown here is derived from an EMBL/GenBank/DDBJ whole genome shotgun (WGS) entry which is preliminary data.</text>
</comment>
<dbReference type="OrthoDB" id="5874625at2759"/>
<sequence>MTKTSEKQLLETLMEILLVPVIIAVSVVCYVLITRYFRNVSGYTEKVKQMQARFSTSIYLQGVIHCVFAVAIALLVPLTLLVTAITDDDGVIFRFALFFELVSFETNDYYSSCVI</sequence>
<evidence type="ECO:0000313" key="3">
    <source>
        <dbReference type="Proteomes" id="UP000252519"/>
    </source>
</evidence>
<keyword evidence="3" id="KW-1185">Reference proteome</keyword>
<dbReference type="AlphaFoldDB" id="A0A368GAT3"/>
<dbReference type="Proteomes" id="UP000252519">
    <property type="component" value="Unassembled WGS sequence"/>
</dbReference>
<name>A0A368GAT3_ANCCA</name>
<evidence type="ECO:0000256" key="1">
    <source>
        <dbReference type="SAM" id="Phobius"/>
    </source>
</evidence>
<organism evidence="2 3">
    <name type="scientific">Ancylostoma caninum</name>
    <name type="common">Dog hookworm</name>
    <dbReference type="NCBI Taxonomy" id="29170"/>
    <lineage>
        <taxon>Eukaryota</taxon>
        <taxon>Metazoa</taxon>
        <taxon>Ecdysozoa</taxon>
        <taxon>Nematoda</taxon>
        <taxon>Chromadorea</taxon>
        <taxon>Rhabditida</taxon>
        <taxon>Rhabditina</taxon>
        <taxon>Rhabditomorpha</taxon>
        <taxon>Strongyloidea</taxon>
        <taxon>Ancylostomatidae</taxon>
        <taxon>Ancylostomatinae</taxon>
        <taxon>Ancylostoma</taxon>
    </lineage>
</organism>
<keyword evidence="1" id="KW-0812">Transmembrane</keyword>
<feature type="transmembrane region" description="Helical" evidence="1">
    <location>
        <begin position="58"/>
        <end position="85"/>
    </location>
</feature>
<reference evidence="2 3" key="1">
    <citation type="submission" date="2014-10" db="EMBL/GenBank/DDBJ databases">
        <title>Draft genome of the hookworm Ancylostoma caninum.</title>
        <authorList>
            <person name="Mitreva M."/>
        </authorList>
    </citation>
    <scope>NUCLEOTIDE SEQUENCE [LARGE SCALE GENOMIC DNA]</scope>
    <source>
        <strain evidence="2 3">Baltimore</strain>
    </source>
</reference>
<gene>
    <name evidence="2" type="ORF">ANCCAN_12511</name>
</gene>
<keyword evidence="1" id="KW-1133">Transmembrane helix</keyword>
<dbReference type="EMBL" id="JOJR01000233">
    <property type="protein sequence ID" value="RCN41523.1"/>
    <property type="molecule type" value="Genomic_DNA"/>
</dbReference>
<proteinExistence type="predicted"/>
<accession>A0A368GAT3</accession>